<feature type="domain" description="Thioesterase" evidence="2">
    <location>
        <begin position="53"/>
        <end position="127"/>
    </location>
</feature>
<keyword evidence="1" id="KW-0378">Hydrolase</keyword>
<keyword evidence="4" id="KW-1185">Reference proteome</keyword>
<dbReference type="NCBIfam" id="TIGR00369">
    <property type="entry name" value="unchar_dom_1"/>
    <property type="match status" value="1"/>
</dbReference>
<sequence>MNSLRSDITVEVLNERGSDYLPGYLGIVILDLAPQRLICRMEVKKLHIAPNYFLHAASVVALADTACGYATFAHLPEGAESFTTLELKSNFLGTVQEGGSVGCLATAQHLGRTTQVWDAVVTDETTGRKLALFRCTQMILWKKTKGIS</sequence>
<proteinExistence type="predicted"/>
<comment type="caution">
    <text evidence="3">The sequence shown here is derived from an EMBL/GenBank/DDBJ whole genome shotgun (WGS) entry which is preliminary data.</text>
</comment>
<dbReference type="Proteomes" id="UP000019184">
    <property type="component" value="Unassembled WGS sequence"/>
</dbReference>
<gene>
    <name evidence="3" type="ORF">BN874_350002</name>
</gene>
<name>A0A7U7J3G0_9GAMM</name>
<dbReference type="Gene3D" id="3.10.129.10">
    <property type="entry name" value="Hotdog Thioesterase"/>
    <property type="match status" value="1"/>
</dbReference>
<evidence type="ECO:0000313" key="4">
    <source>
        <dbReference type="Proteomes" id="UP000019184"/>
    </source>
</evidence>
<dbReference type="EMBL" id="CBTK010000249">
    <property type="protein sequence ID" value="CDH46114.1"/>
    <property type="molecule type" value="Genomic_DNA"/>
</dbReference>
<evidence type="ECO:0000256" key="1">
    <source>
        <dbReference type="ARBA" id="ARBA00022801"/>
    </source>
</evidence>
<dbReference type="RefSeq" id="WP_034434588.1">
    <property type="nucleotide sequence ID" value="NZ_CBTK010000249.1"/>
</dbReference>
<dbReference type="InterPro" id="IPR003736">
    <property type="entry name" value="PAAI_dom"/>
</dbReference>
<dbReference type="PANTHER" id="PTHR43240">
    <property type="entry name" value="1,4-DIHYDROXY-2-NAPHTHOYL-COA THIOESTERASE 1"/>
    <property type="match status" value="1"/>
</dbReference>
<evidence type="ECO:0000259" key="2">
    <source>
        <dbReference type="Pfam" id="PF03061"/>
    </source>
</evidence>
<reference evidence="3 4" key="1">
    <citation type="journal article" date="2014" name="ISME J.">
        <title>Candidatus Competibacter-lineage genomes retrieved from metagenomes reveal functional metabolic diversity.</title>
        <authorList>
            <person name="McIlroy S.J."/>
            <person name="Albertsen M."/>
            <person name="Andresen E.K."/>
            <person name="Saunders A.M."/>
            <person name="Kristiansen R."/>
            <person name="Stokholm-Bjerregaard M."/>
            <person name="Nielsen K.L."/>
            <person name="Nielsen P.H."/>
        </authorList>
    </citation>
    <scope>NUCLEOTIDE SEQUENCE [LARGE SCALE GENOMIC DNA]</scope>
    <source>
        <strain evidence="3 4">Run_B_J11</strain>
    </source>
</reference>
<dbReference type="InterPro" id="IPR006683">
    <property type="entry name" value="Thioestr_dom"/>
</dbReference>
<dbReference type="GO" id="GO:0005829">
    <property type="term" value="C:cytosol"/>
    <property type="evidence" value="ECO:0007669"/>
    <property type="project" value="TreeGrafter"/>
</dbReference>
<dbReference type="PANTHER" id="PTHR43240:SF8">
    <property type="entry name" value="PHENYLACETIC ACID DEGRADATION-RELATED PROTEIN"/>
    <property type="match status" value="1"/>
</dbReference>
<dbReference type="OrthoDB" id="9798208at2"/>
<dbReference type="GO" id="GO:0061522">
    <property type="term" value="F:1,4-dihydroxy-2-naphthoyl-CoA thioesterase activity"/>
    <property type="evidence" value="ECO:0007669"/>
    <property type="project" value="TreeGrafter"/>
</dbReference>
<dbReference type="InterPro" id="IPR029069">
    <property type="entry name" value="HotDog_dom_sf"/>
</dbReference>
<dbReference type="Pfam" id="PF03061">
    <property type="entry name" value="4HBT"/>
    <property type="match status" value="1"/>
</dbReference>
<protein>
    <submittedName>
        <fullName evidence="3">Thioesterase superfamily protein</fullName>
    </submittedName>
</protein>
<dbReference type="CDD" id="cd03443">
    <property type="entry name" value="PaaI_thioesterase"/>
    <property type="match status" value="1"/>
</dbReference>
<dbReference type="SUPFAM" id="SSF54637">
    <property type="entry name" value="Thioesterase/thiol ester dehydrase-isomerase"/>
    <property type="match status" value="1"/>
</dbReference>
<dbReference type="AlphaFoldDB" id="A0A7U7J3G0"/>
<accession>A0A7U7J3G0</accession>
<evidence type="ECO:0000313" key="3">
    <source>
        <dbReference type="EMBL" id="CDH46114.1"/>
    </source>
</evidence>
<organism evidence="3 4">
    <name type="scientific">Candidatus Contendobacter odensis Run_B_J11</name>
    <dbReference type="NCBI Taxonomy" id="1400861"/>
    <lineage>
        <taxon>Bacteria</taxon>
        <taxon>Pseudomonadati</taxon>
        <taxon>Pseudomonadota</taxon>
        <taxon>Gammaproteobacteria</taxon>
        <taxon>Candidatus Competibacteraceae</taxon>
        <taxon>Candidatus Contendibacter</taxon>
    </lineage>
</organism>